<dbReference type="InterPro" id="IPR000835">
    <property type="entry name" value="HTH_MarR-typ"/>
</dbReference>
<dbReference type="GO" id="GO:0003700">
    <property type="term" value="F:DNA-binding transcription factor activity"/>
    <property type="evidence" value="ECO:0007669"/>
    <property type="project" value="InterPro"/>
</dbReference>
<gene>
    <name evidence="2" type="ORF">AVDCRST_MAG23-28</name>
</gene>
<protein>
    <recommendedName>
        <fullName evidence="1">HTH marR-type domain-containing protein</fullName>
    </recommendedName>
</protein>
<accession>A0A6J4TAL7</accession>
<evidence type="ECO:0000259" key="1">
    <source>
        <dbReference type="Pfam" id="PF13463"/>
    </source>
</evidence>
<sequence>MAAISNHDAVFGPAVGKPLNIAHDALAMVDYGAGAGALLLCDSAAAAERARNGVERAGLRVADIHPIAGAVDRLDRQASVDVVLIEIDEDHGPALDSLLRRIRTDAEADRYGSVVSVPLHLLDIIDATVGATDKIRILCDGNVADLASELVEAAERTSPQLQDVGRGADRLQQLSEEVGRIASALAELSEDEALAQPRPDKANGGGDIDAGKVRAIIRARRLRDQYFRSELFADPAWDMLLDLMAARLEGQRVAVSSLCIAAAVPATTALRWIETLTDHGLFVRVADPQDGRRVYIELSDKAAAALENYLRAVQRLSPLAL</sequence>
<dbReference type="InterPro" id="IPR036390">
    <property type="entry name" value="WH_DNA-bd_sf"/>
</dbReference>
<name>A0A6J4TAL7_9SPHN</name>
<feature type="domain" description="HTH marR-type" evidence="1">
    <location>
        <begin position="252"/>
        <end position="302"/>
    </location>
</feature>
<proteinExistence type="predicted"/>
<evidence type="ECO:0000313" key="2">
    <source>
        <dbReference type="EMBL" id="CAA9517930.1"/>
    </source>
</evidence>
<dbReference type="SUPFAM" id="SSF46785">
    <property type="entry name" value="Winged helix' DNA-binding domain"/>
    <property type="match status" value="1"/>
</dbReference>
<dbReference type="Pfam" id="PF13463">
    <property type="entry name" value="HTH_27"/>
    <property type="match status" value="1"/>
</dbReference>
<dbReference type="Gene3D" id="1.10.10.10">
    <property type="entry name" value="Winged helix-like DNA-binding domain superfamily/Winged helix DNA-binding domain"/>
    <property type="match status" value="1"/>
</dbReference>
<dbReference type="InterPro" id="IPR036388">
    <property type="entry name" value="WH-like_DNA-bd_sf"/>
</dbReference>
<dbReference type="EMBL" id="CADCWD010000001">
    <property type="protein sequence ID" value="CAA9517930.1"/>
    <property type="molecule type" value="Genomic_DNA"/>
</dbReference>
<organism evidence="2">
    <name type="scientific">uncultured Sphingosinicella sp</name>
    <dbReference type="NCBI Taxonomy" id="478748"/>
    <lineage>
        <taxon>Bacteria</taxon>
        <taxon>Pseudomonadati</taxon>
        <taxon>Pseudomonadota</taxon>
        <taxon>Alphaproteobacteria</taxon>
        <taxon>Sphingomonadales</taxon>
        <taxon>Sphingosinicellaceae</taxon>
        <taxon>Sphingosinicella</taxon>
        <taxon>environmental samples</taxon>
    </lineage>
</organism>
<dbReference type="AlphaFoldDB" id="A0A6J4TAL7"/>
<reference evidence="2" key="1">
    <citation type="submission" date="2020-02" db="EMBL/GenBank/DDBJ databases">
        <authorList>
            <person name="Meier V. D."/>
        </authorList>
    </citation>
    <scope>NUCLEOTIDE SEQUENCE</scope>
    <source>
        <strain evidence="2">AVDCRST_MAG23</strain>
    </source>
</reference>